<keyword evidence="3 8" id="KW-0812">Transmembrane</keyword>
<proteinExistence type="predicted"/>
<feature type="domain" description="Lycopene cyclase" evidence="9">
    <location>
        <begin position="130"/>
        <end position="222"/>
    </location>
</feature>
<dbReference type="GO" id="GO:0016020">
    <property type="term" value="C:membrane"/>
    <property type="evidence" value="ECO:0007669"/>
    <property type="project" value="UniProtKB-SubCell"/>
</dbReference>
<comment type="caution">
    <text evidence="10">The sequence shown here is derived from an EMBL/GenBank/DDBJ whole genome shotgun (WGS) entry which is preliminary data.</text>
</comment>
<dbReference type="Proteomes" id="UP000034163">
    <property type="component" value="Unassembled WGS sequence"/>
</dbReference>
<gene>
    <name evidence="10" type="ORF">UU72_C0041G0009</name>
</gene>
<keyword evidence="6 8" id="KW-0472">Membrane</keyword>
<evidence type="ECO:0000256" key="7">
    <source>
        <dbReference type="ARBA" id="ARBA00023235"/>
    </source>
</evidence>
<accession>A0A0G0YYA7</accession>
<feature type="transmembrane region" description="Helical" evidence="8">
    <location>
        <begin position="131"/>
        <end position="148"/>
    </location>
</feature>
<evidence type="ECO:0000313" key="10">
    <source>
        <dbReference type="EMBL" id="KKS14671.1"/>
    </source>
</evidence>
<evidence type="ECO:0000256" key="6">
    <source>
        <dbReference type="ARBA" id="ARBA00023136"/>
    </source>
</evidence>
<dbReference type="Pfam" id="PF18916">
    <property type="entry name" value="Lycopene_cyc"/>
    <property type="match status" value="2"/>
</dbReference>
<sequence>MDFRTGYFAGNLIIFLPWLLIFINRRDLRKEMVIGGLLSLPLVFTAPWFIPEYWNPAYLFGFIPYTKIGVEDVMFAFFPGSIATVIFEYIENKKLVRYSGKKKVRYLNLTPYLLSILIFVGLDLLFPDYSIYNLMLGCAVGAFVIIFTRRDLFEQSVTSGFLFMLLYFVMFTLFNYILYPGYIDNVYSLNNLSGVIVFQLPLEEYVFSFSLGIFWSGIYEYIFNFRTSKR</sequence>
<evidence type="ECO:0000256" key="4">
    <source>
        <dbReference type="ARBA" id="ARBA00022746"/>
    </source>
</evidence>
<dbReference type="EMBL" id="LCBS01000041">
    <property type="protein sequence ID" value="KKS14671.1"/>
    <property type="molecule type" value="Genomic_DNA"/>
</dbReference>
<dbReference type="GO" id="GO:0045436">
    <property type="term" value="F:lycopene beta cyclase activity"/>
    <property type="evidence" value="ECO:0007669"/>
    <property type="project" value="UniProtKB-ARBA"/>
</dbReference>
<evidence type="ECO:0000256" key="2">
    <source>
        <dbReference type="ARBA" id="ARBA00004829"/>
    </source>
</evidence>
<keyword evidence="7" id="KW-0413">Isomerase</keyword>
<feature type="transmembrane region" description="Helical" evidence="8">
    <location>
        <begin position="32"/>
        <end position="50"/>
    </location>
</feature>
<keyword evidence="4" id="KW-0125">Carotenoid biosynthesis</keyword>
<feature type="domain" description="Lycopene cyclase" evidence="9">
    <location>
        <begin position="14"/>
        <end position="90"/>
    </location>
</feature>
<name>A0A0G0YYA7_UNCKA</name>
<protein>
    <recommendedName>
        <fullName evidence="9">Lycopene cyclase domain-containing protein</fullName>
    </recommendedName>
</protein>
<evidence type="ECO:0000256" key="8">
    <source>
        <dbReference type="SAM" id="Phobius"/>
    </source>
</evidence>
<reference evidence="10 11" key="1">
    <citation type="journal article" date="2015" name="Nature">
        <title>rRNA introns, odd ribosomes, and small enigmatic genomes across a large radiation of phyla.</title>
        <authorList>
            <person name="Brown C.T."/>
            <person name="Hug L.A."/>
            <person name="Thomas B.C."/>
            <person name="Sharon I."/>
            <person name="Castelle C.J."/>
            <person name="Singh A."/>
            <person name="Wilkins M.J."/>
            <person name="Williams K.H."/>
            <person name="Banfield J.F."/>
        </authorList>
    </citation>
    <scope>NUCLEOTIDE SEQUENCE [LARGE SCALE GENOMIC DNA]</scope>
</reference>
<feature type="transmembrane region" description="Helical" evidence="8">
    <location>
        <begin position="160"/>
        <end position="179"/>
    </location>
</feature>
<feature type="transmembrane region" description="Helical" evidence="8">
    <location>
        <begin position="205"/>
        <end position="223"/>
    </location>
</feature>
<organism evidence="10 11">
    <name type="scientific">candidate division WWE3 bacterium GW2011_GWB1_41_6</name>
    <dbReference type="NCBI Taxonomy" id="1619112"/>
    <lineage>
        <taxon>Bacteria</taxon>
        <taxon>Katanobacteria</taxon>
    </lineage>
</organism>
<evidence type="ECO:0000256" key="1">
    <source>
        <dbReference type="ARBA" id="ARBA00004141"/>
    </source>
</evidence>
<evidence type="ECO:0000256" key="3">
    <source>
        <dbReference type="ARBA" id="ARBA00022692"/>
    </source>
</evidence>
<feature type="transmembrane region" description="Helical" evidence="8">
    <location>
        <begin position="106"/>
        <end position="125"/>
    </location>
</feature>
<keyword evidence="5 8" id="KW-1133">Transmembrane helix</keyword>
<dbReference type="GO" id="GO:0016872">
    <property type="term" value="F:intramolecular lyase activity"/>
    <property type="evidence" value="ECO:0007669"/>
    <property type="project" value="InterPro"/>
</dbReference>
<evidence type="ECO:0000259" key="9">
    <source>
        <dbReference type="Pfam" id="PF18916"/>
    </source>
</evidence>
<evidence type="ECO:0000313" key="11">
    <source>
        <dbReference type="Proteomes" id="UP000034163"/>
    </source>
</evidence>
<comment type="subcellular location">
    <subcellularLocation>
        <location evidence="1">Membrane</location>
        <topology evidence="1">Multi-pass membrane protein</topology>
    </subcellularLocation>
</comment>
<evidence type="ECO:0000256" key="5">
    <source>
        <dbReference type="ARBA" id="ARBA00022989"/>
    </source>
</evidence>
<feature type="transmembrane region" description="Helical" evidence="8">
    <location>
        <begin position="6"/>
        <end position="23"/>
    </location>
</feature>
<dbReference type="InterPro" id="IPR017825">
    <property type="entry name" value="Lycopene_cyclase_dom"/>
</dbReference>
<comment type="pathway">
    <text evidence="2">Carotenoid biosynthesis.</text>
</comment>
<dbReference type="AlphaFoldDB" id="A0A0G0YYA7"/>
<dbReference type="GO" id="GO:0016117">
    <property type="term" value="P:carotenoid biosynthetic process"/>
    <property type="evidence" value="ECO:0007669"/>
    <property type="project" value="UniProtKB-KW"/>
</dbReference>
<feature type="transmembrane region" description="Helical" evidence="8">
    <location>
        <begin position="73"/>
        <end position="90"/>
    </location>
</feature>